<dbReference type="InterPro" id="IPR027417">
    <property type="entry name" value="P-loop_NTPase"/>
</dbReference>
<reference evidence="1 2" key="1">
    <citation type="submission" date="2018-12" db="EMBL/GenBank/DDBJ databases">
        <authorList>
            <person name="Yang E."/>
        </authorList>
    </citation>
    <scope>NUCLEOTIDE SEQUENCE [LARGE SCALE GENOMIC DNA]</scope>
    <source>
        <strain evidence="1 2">SOD</strain>
    </source>
</reference>
<protein>
    <recommendedName>
        <fullName evidence="3">Sulfotransferase family protein</fullName>
    </recommendedName>
</protein>
<gene>
    <name evidence="1" type="ORF">EJB06_11060</name>
</gene>
<proteinExistence type="predicted"/>
<dbReference type="Proteomes" id="UP000278085">
    <property type="component" value="Unassembled WGS sequence"/>
</dbReference>
<keyword evidence="2" id="KW-1185">Reference proteome</keyword>
<name>A0A430HMX8_9BURK</name>
<evidence type="ECO:0008006" key="3">
    <source>
        <dbReference type="Google" id="ProtNLM"/>
    </source>
</evidence>
<evidence type="ECO:0000313" key="2">
    <source>
        <dbReference type="Proteomes" id="UP000278085"/>
    </source>
</evidence>
<evidence type="ECO:0000313" key="1">
    <source>
        <dbReference type="EMBL" id="RSZ58875.1"/>
    </source>
</evidence>
<dbReference type="RefSeq" id="WP_126074081.1">
    <property type="nucleotide sequence ID" value="NZ_CP051166.1"/>
</dbReference>
<comment type="caution">
    <text evidence="1">The sequence shown here is derived from an EMBL/GenBank/DDBJ whole genome shotgun (WGS) entry which is preliminary data.</text>
</comment>
<accession>A0A430HMX8</accession>
<sequence>MSVTTMFNSDGADIIFVVGTPGSKWSAIAHALMYADGINRSDMSLERSYAGDSRTLHFGNYFGPGMEYGRQFDDIGSMGKPALLAEFAAPYRESGGIKLLKSHVFSRHLPYLAELFPAARFLLVQRPDQDCLAWWEAAGGFSITYPDYSWYKSSSNMAAHIAADNACISAFVEQRRRRLVRRRSMAPILAELGLSYSMEGVKAVSELEFERRWGLGDQPPADVLNACHAMARSAAACVI</sequence>
<organism evidence="1 2">
    <name type="scientific">Massilia atriviolacea</name>
    <dbReference type="NCBI Taxonomy" id="2495579"/>
    <lineage>
        <taxon>Bacteria</taxon>
        <taxon>Pseudomonadati</taxon>
        <taxon>Pseudomonadota</taxon>
        <taxon>Betaproteobacteria</taxon>
        <taxon>Burkholderiales</taxon>
        <taxon>Oxalobacteraceae</taxon>
        <taxon>Telluria group</taxon>
        <taxon>Massilia</taxon>
    </lineage>
</organism>
<dbReference type="Gene3D" id="3.40.50.300">
    <property type="entry name" value="P-loop containing nucleotide triphosphate hydrolases"/>
    <property type="match status" value="1"/>
</dbReference>
<dbReference type="EMBL" id="RXLQ01000005">
    <property type="protein sequence ID" value="RSZ58875.1"/>
    <property type="molecule type" value="Genomic_DNA"/>
</dbReference>
<dbReference type="AlphaFoldDB" id="A0A430HMX8"/>